<comment type="cofactor">
    <cofactor evidence="1 4">
        <name>a divalent metal cation</name>
        <dbReference type="ChEBI" id="CHEBI:60240"/>
    </cofactor>
</comment>
<keyword evidence="4" id="KW-0963">Cytoplasm</keyword>
<evidence type="ECO:0000313" key="5">
    <source>
        <dbReference type="EMBL" id="MBO0332745.1"/>
    </source>
</evidence>
<dbReference type="InterPro" id="IPR003697">
    <property type="entry name" value="Maf-like"/>
</dbReference>
<comment type="caution">
    <text evidence="4">Lacks conserved residue(s) required for the propagation of feature annotation.</text>
</comment>
<proteinExistence type="inferred from homology"/>
<keyword evidence="2 4" id="KW-0378">Hydrolase</keyword>
<comment type="catalytic activity">
    <reaction evidence="4">
        <text>a 2'-deoxyribonucleoside 5'-triphosphate + H2O = a 2'-deoxyribonucleoside 5'-phosphate + diphosphate + H(+)</text>
        <dbReference type="Rhea" id="RHEA:44644"/>
        <dbReference type="ChEBI" id="CHEBI:15377"/>
        <dbReference type="ChEBI" id="CHEBI:15378"/>
        <dbReference type="ChEBI" id="CHEBI:33019"/>
        <dbReference type="ChEBI" id="CHEBI:61560"/>
        <dbReference type="ChEBI" id="CHEBI:65317"/>
        <dbReference type="EC" id="3.6.1.9"/>
    </reaction>
</comment>
<dbReference type="Pfam" id="PF02545">
    <property type="entry name" value="Maf"/>
    <property type="match status" value="1"/>
</dbReference>
<feature type="active site" description="Proton acceptor" evidence="4">
    <location>
        <position position="84"/>
    </location>
</feature>
<dbReference type="HAMAP" id="MF_00528">
    <property type="entry name" value="Maf"/>
    <property type="match status" value="1"/>
</dbReference>
<dbReference type="PANTHER" id="PTHR43213:SF5">
    <property type="entry name" value="BIFUNCTIONAL DTTP_UTP PYROPHOSPHATASE_METHYLTRANSFERASE PROTEIN-RELATED"/>
    <property type="match status" value="1"/>
</dbReference>
<reference evidence="5 6" key="1">
    <citation type="submission" date="2021-03" db="EMBL/GenBank/DDBJ databases">
        <title>Sneathiella sp. CAU 1612 isolated from Kang Won-do.</title>
        <authorList>
            <person name="Kim W."/>
        </authorList>
    </citation>
    <scope>NUCLEOTIDE SEQUENCE [LARGE SCALE GENOMIC DNA]</scope>
    <source>
        <strain evidence="5 6">CAU 1612</strain>
    </source>
</reference>
<evidence type="ECO:0000256" key="3">
    <source>
        <dbReference type="ARBA" id="ARBA00023080"/>
    </source>
</evidence>
<keyword evidence="3 4" id="KW-0546">Nucleotide metabolism</keyword>
<protein>
    <recommendedName>
        <fullName evidence="4">Nucleoside triphosphate pyrophosphatase</fullName>
        <ecNumber evidence="4">3.6.1.9</ecNumber>
    </recommendedName>
    <alternativeName>
        <fullName evidence="4">Nucleotide pyrophosphatase</fullName>
        <shortName evidence="4">Nucleotide PPase</shortName>
    </alternativeName>
</protein>
<comment type="similarity">
    <text evidence="4">Belongs to the Maf family.</text>
</comment>
<comment type="catalytic activity">
    <reaction evidence="4">
        <text>a ribonucleoside 5'-triphosphate + H2O = a ribonucleoside 5'-phosphate + diphosphate + H(+)</text>
        <dbReference type="Rhea" id="RHEA:23996"/>
        <dbReference type="ChEBI" id="CHEBI:15377"/>
        <dbReference type="ChEBI" id="CHEBI:15378"/>
        <dbReference type="ChEBI" id="CHEBI:33019"/>
        <dbReference type="ChEBI" id="CHEBI:58043"/>
        <dbReference type="ChEBI" id="CHEBI:61557"/>
        <dbReference type="EC" id="3.6.1.9"/>
    </reaction>
</comment>
<sequence length="208" mass="22292">MTGTPAKSPRSDLVLASQSPSRAQLLTRAGLDFSILPANVDEDEVKHAMRGAGAPASDTAVALAELKASRISGQAPEALVIGADQILDCNNIWFDKPVDMDHARAHLLSLKGKTHRLANAVCVAKGGSVIWRHVDEARLTMRNFDDAFLDRYLAEAGEDILSSVGAYQLEGLGAHLFARVEGDFFSILGLPLLPLLDFLRGHKIGITA</sequence>
<dbReference type="PIRSF" id="PIRSF006305">
    <property type="entry name" value="Maf"/>
    <property type="match status" value="1"/>
</dbReference>
<name>A0ABS3F2K1_9PROT</name>
<dbReference type="Proteomes" id="UP000664761">
    <property type="component" value="Unassembled WGS sequence"/>
</dbReference>
<dbReference type="CDD" id="cd00555">
    <property type="entry name" value="Maf"/>
    <property type="match status" value="1"/>
</dbReference>
<evidence type="ECO:0000256" key="1">
    <source>
        <dbReference type="ARBA" id="ARBA00001968"/>
    </source>
</evidence>
<organism evidence="5 6">
    <name type="scientific">Sneathiella sedimenti</name>
    <dbReference type="NCBI Taxonomy" id="2816034"/>
    <lineage>
        <taxon>Bacteria</taxon>
        <taxon>Pseudomonadati</taxon>
        <taxon>Pseudomonadota</taxon>
        <taxon>Alphaproteobacteria</taxon>
        <taxon>Sneathiellales</taxon>
        <taxon>Sneathiellaceae</taxon>
        <taxon>Sneathiella</taxon>
    </lineage>
</organism>
<dbReference type="RefSeq" id="WP_207042450.1">
    <property type="nucleotide sequence ID" value="NZ_JAFLNC010000001.1"/>
</dbReference>
<gene>
    <name evidence="5" type="ORF">J0X12_03910</name>
</gene>
<evidence type="ECO:0000256" key="2">
    <source>
        <dbReference type="ARBA" id="ARBA00022801"/>
    </source>
</evidence>
<keyword evidence="6" id="KW-1185">Reference proteome</keyword>
<accession>A0ABS3F2K1</accession>
<dbReference type="Gene3D" id="3.90.950.10">
    <property type="match status" value="1"/>
</dbReference>
<dbReference type="SUPFAM" id="SSF52972">
    <property type="entry name" value="ITPase-like"/>
    <property type="match status" value="1"/>
</dbReference>
<dbReference type="InterPro" id="IPR029001">
    <property type="entry name" value="ITPase-like_fam"/>
</dbReference>
<evidence type="ECO:0000313" key="6">
    <source>
        <dbReference type="Proteomes" id="UP000664761"/>
    </source>
</evidence>
<comment type="caution">
    <text evidence="5">The sequence shown here is derived from an EMBL/GenBank/DDBJ whole genome shotgun (WGS) entry which is preliminary data.</text>
</comment>
<comment type="function">
    <text evidence="4">Nucleoside triphosphate pyrophosphatase. May have a dual role in cell division arrest and in preventing the incorporation of modified nucleotides into cellular nucleic acids.</text>
</comment>
<evidence type="ECO:0000256" key="4">
    <source>
        <dbReference type="HAMAP-Rule" id="MF_00528"/>
    </source>
</evidence>
<dbReference type="EC" id="3.6.1.9" evidence="4"/>
<comment type="subcellular location">
    <subcellularLocation>
        <location evidence="4">Cytoplasm</location>
    </subcellularLocation>
</comment>
<dbReference type="EMBL" id="JAFLNC010000001">
    <property type="protein sequence ID" value="MBO0332745.1"/>
    <property type="molecule type" value="Genomic_DNA"/>
</dbReference>
<dbReference type="PANTHER" id="PTHR43213">
    <property type="entry name" value="BIFUNCTIONAL DTTP/UTP PYROPHOSPHATASE/METHYLTRANSFERASE PROTEIN-RELATED"/>
    <property type="match status" value="1"/>
</dbReference>